<proteinExistence type="inferred from homology"/>
<feature type="binding site" evidence="6">
    <location>
        <position position="186"/>
    </location>
    <ligand>
        <name>substrate</name>
    </ligand>
</feature>
<evidence type="ECO:0000256" key="7">
    <source>
        <dbReference type="RuleBase" id="RU003653"/>
    </source>
</evidence>
<dbReference type="RefSeq" id="WP_280178059.1">
    <property type="nucleotide sequence ID" value="NZ_BAAAHR010000003.1"/>
</dbReference>
<dbReference type="GO" id="GO:0004239">
    <property type="term" value="F:initiator methionyl aminopeptidase activity"/>
    <property type="evidence" value="ECO:0007669"/>
    <property type="project" value="UniProtKB-UniRule"/>
</dbReference>
<protein>
    <recommendedName>
        <fullName evidence="6 7">Methionine aminopeptidase</fullName>
        <shortName evidence="6">MAP</shortName>
        <shortName evidence="6">MetAP</shortName>
        <ecNumber evidence="6 7">3.4.11.18</ecNumber>
    </recommendedName>
    <alternativeName>
        <fullName evidence="6">Peptidase M</fullName>
    </alternativeName>
</protein>
<dbReference type="Proteomes" id="UP000321154">
    <property type="component" value="Unassembled WGS sequence"/>
</dbReference>
<organism evidence="10 12">
    <name type="scientific">Frigoribacterium faeni</name>
    <dbReference type="NCBI Taxonomy" id="145483"/>
    <lineage>
        <taxon>Bacteria</taxon>
        <taxon>Bacillati</taxon>
        <taxon>Actinomycetota</taxon>
        <taxon>Actinomycetes</taxon>
        <taxon>Micrococcales</taxon>
        <taxon>Microbacteriaceae</taxon>
        <taxon>Frigoribacterium</taxon>
    </lineage>
</organism>
<dbReference type="GO" id="GO:0005829">
    <property type="term" value="C:cytosol"/>
    <property type="evidence" value="ECO:0007669"/>
    <property type="project" value="TreeGrafter"/>
</dbReference>
<evidence type="ECO:0000256" key="3">
    <source>
        <dbReference type="ARBA" id="ARBA00022670"/>
    </source>
</evidence>
<dbReference type="GO" id="GO:0070006">
    <property type="term" value="F:metalloaminopeptidase activity"/>
    <property type="evidence" value="ECO:0007669"/>
    <property type="project" value="UniProtKB-UniRule"/>
</dbReference>
<dbReference type="PRINTS" id="PR00599">
    <property type="entry name" value="MAPEPTIDASE"/>
</dbReference>
<dbReference type="EMBL" id="JACGWW010000010">
    <property type="protein sequence ID" value="MBA8814867.1"/>
    <property type="molecule type" value="Genomic_DNA"/>
</dbReference>
<dbReference type="Proteomes" id="UP000522688">
    <property type="component" value="Unassembled WGS sequence"/>
</dbReference>
<evidence type="ECO:0000256" key="2">
    <source>
        <dbReference type="ARBA" id="ARBA00022438"/>
    </source>
</evidence>
<dbReference type="PANTHER" id="PTHR43330">
    <property type="entry name" value="METHIONINE AMINOPEPTIDASE"/>
    <property type="match status" value="1"/>
</dbReference>
<dbReference type="GO" id="GO:0046872">
    <property type="term" value="F:metal ion binding"/>
    <property type="evidence" value="ECO:0007669"/>
    <property type="project" value="UniProtKB-UniRule"/>
</dbReference>
<dbReference type="HAMAP" id="MF_01974">
    <property type="entry name" value="MetAP_1"/>
    <property type="match status" value="1"/>
</dbReference>
<evidence type="ECO:0000313" key="11">
    <source>
        <dbReference type="Proteomes" id="UP000321154"/>
    </source>
</evidence>
<comment type="catalytic activity">
    <reaction evidence="6 7">
        <text>Release of N-terminal amino acids, preferentially methionine, from peptides and arylamides.</text>
        <dbReference type="EC" id="3.4.11.18"/>
    </reaction>
</comment>
<comment type="function">
    <text evidence="1 6">Removes the N-terminal methionine from nascent proteins. The N-terminal methionine is often cleaved when the second residue in the primary sequence is small and uncharged (Met-Ala-, Cys, Gly, Pro, Ser, Thr, or Val). Requires deformylation of the N(alpha)-formylated initiator methionine before it can be hydrolyzed.</text>
</comment>
<evidence type="ECO:0000313" key="12">
    <source>
        <dbReference type="Proteomes" id="UP000522688"/>
    </source>
</evidence>
<comment type="cofactor">
    <cofactor evidence="6">
        <name>Co(2+)</name>
        <dbReference type="ChEBI" id="CHEBI:48828"/>
    </cofactor>
    <cofactor evidence="6">
        <name>Zn(2+)</name>
        <dbReference type="ChEBI" id="CHEBI:29105"/>
    </cofactor>
    <cofactor evidence="6">
        <name>Mn(2+)</name>
        <dbReference type="ChEBI" id="CHEBI:29035"/>
    </cofactor>
    <cofactor evidence="6">
        <name>Fe(2+)</name>
        <dbReference type="ChEBI" id="CHEBI:29033"/>
    </cofactor>
    <text evidence="6">Binds 2 divalent metal cations per subunit. Has a high-affinity and a low affinity metal-binding site. The true nature of the physiological cofactor is under debate. The enzyme is active with cobalt, zinc, manganese or divalent iron ions. Most likely, methionine aminopeptidases function as mononuclear Fe(2+)-metalloproteases under physiological conditions, and the catalytically relevant metal-binding site has been assigned to the histidine-containing high-affinity site.</text>
</comment>
<dbReference type="NCBIfam" id="TIGR00500">
    <property type="entry name" value="met_pdase_I"/>
    <property type="match status" value="1"/>
</dbReference>
<dbReference type="InterPro" id="IPR001714">
    <property type="entry name" value="Pept_M24_MAP"/>
</dbReference>
<feature type="binding site" evidence="6">
    <location>
        <position position="179"/>
    </location>
    <ligand>
        <name>a divalent metal cation</name>
        <dbReference type="ChEBI" id="CHEBI:60240"/>
        <label>2</label>
        <note>catalytic</note>
    </ligand>
</feature>
<accession>A0A7W3JL40</accession>
<dbReference type="AlphaFoldDB" id="A0A7W3JL40"/>
<dbReference type="InterPro" id="IPR036005">
    <property type="entry name" value="Creatinase/aminopeptidase-like"/>
</dbReference>
<comment type="caution">
    <text evidence="10">The sequence shown here is derived from an EMBL/GenBank/DDBJ whole genome shotgun (WGS) entry which is preliminary data.</text>
</comment>
<keyword evidence="3 6" id="KW-0645">Protease</keyword>
<feature type="binding site" evidence="6">
    <location>
        <position position="110"/>
    </location>
    <ligand>
        <name>a divalent metal cation</name>
        <dbReference type="ChEBI" id="CHEBI:60240"/>
        <label>1</label>
    </ligand>
</feature>
<feature type="binding site" evidence="6">
    <location>
        <position position="212"/>
    </location>
    <ligand>
        <name>a divalent metal cation</name>
        <dbReference type="ChEBI" id="CHEBI:60240"/>
        <label>2</label>
        <note>catalytic</note>
    </ligand>
</feature>
<keyword evidence="11" id="KW-1185">Reference proteome</keyword>
<dbReference type="InterPro" id="IPR000994">
    <property type="entry name" value="Pept_M24"/>
</dbReference>
<evidence type="ECO:0000256" key="1">
    <source>
        <dbReference type="ARBA" id="ARBA00002521"/>
    </source>
</evidence>
<feature type="binding site" evidence="6">
    <location>
        <position position="99"/>
    </location>
    <ligand>
        <name>a divalent metal cation</name>
        <dbReference type="ChEBI" id="CHEBI:60240"/>
        <label>1</label>
    </ligand>
</feature>
<name>A0A7W3JL40_9MICO</name>
<evidence type="ECO:0000259" key="8">
    <source>
        <dbReference type="Pfam" id="PF00557"/>
    </source>
</evidence>
<reference evidence="9 11" key="1">
    <citation type="submission" date="2019-07" db="EMBL/GenBank/DDBJ databases">
        <title>Whole genome shotgun sequence of Frigoribacterium faeni NBRC 103066.</title>
        <authorList>
            <person name="Hosoyama A."/>
            <person name="Uohara A."/>
            <person name="Ohji S."/>
            <person name="Ichikawa N."/>
        </authorList>
    </citation>
    <scope>NUCLEOTIDE SEQUENCE [LARGE SCALE GENOMIC DNA]</scope>
    <source>
        <strain evidence="9 11">NBRC 103066</strain>
    </source>
</reference>
<dbReference type="Pfam" id="PF00557">
    <property type="entry name" value="Peptidase_M24"/>
    <property type="match status" value="1"/>
</dbReference>
<dbReference type="PANTHER" id="PTHR43330:SF27">
    <property type="entry name" value="METHIONINE AMINOPEPTIDASE"/>
    <property type="match status" value="1"/>
</dbReference>
<dbReference type="EMBL" id="BJUV01000006">
    <property type="protein sequence ID" value="GEK82568.1"/>
    <property type="molecule type" value="Genomic_DNA"/>
</dbReference>
<evidence type="ECO:0000256" key="4">
    <source>
        <dbReference type="ARBA" id="ARBA00022723"/>
    </source>
</evidence>
<gene>
    <name evidence="6 9" type="primary">map</name>
    <name evidence="10" type="ORF">FB463_003144</name>
    <name evidence="9" type="ORF">FFA01_08770</name>
</gene>
<feature type="binding site" evidence="6">
    <location>
        <position position="243"/>
    </location>
    <ligand>
        <name>a divalent metal cation</name>
        <dbReference type="ChEBI" id="CHEBI:60240"/>
        <label>1</label>
    </ligand>
</feature>
<keyword evidence="4 6" id="KW-0479">Metal-binding</keyword>
<keyword evidence="2 6" id="KW-0031">Aminopeptidase</keyword>
<dbReference type="CDD" id="cd01086">
    <property type="entry name" value="MetAP1"/>
    <property type="match status" value="1"/>
</dbReference>
<evidence type="ECO:0000256" key="6">
    <source>
        <dbReference type="HAMAP-Rule" id="MF_01974"/>
    </source>
</evidence>
<sequence length="277" mass="29298">MGLRKPGIYKSRDEMRLMVRPGVLTASSLDAVEAALRPGVTTGELDVVAETAIREGGGIPNFMLVPGYRNTICSSVNDEVVHGIPGARILRPGDIVSIDSGAEVAGWNGDSARTFVLDDPDRPELVAERRRLNDVTEQALWHGIAALAGARRLDEVGGAIEDYVEAQGAFGIIEDYTGHGIGRSMHEDPPVFNYRVSGRSPVVKPGLVVAIEPMITLGTIDTVTGSDDWTVATTDASDASHWEHSVAVHDDGIWVLTAHDGGAAGLAALGVRPVPVP</sequence>
<comment type="subunit">
    <text evidence="6">Monomer.</text>
</comment>
<comment type="similarity">
    <text evidence="6">Belongs to the peptidase M24A family. Methionine aminopeptidase type 1 subfamily.</text>
</comment>
<dbReference type="PROSITE" id="PS00680">
    <property type="entry name" value="MAP_1"/>
    <property type="match status" value="1"/>
</dbReference>
<dbReference type="InterPro" id="IPR002467">
    <property type="entry name" value="Pept_M24A_MAP1"/>
</dbReference>
<dbReference type="Gene3D" id="3.90.230.10">
    <property type="entry name" value="Creatinase/methionine aminopeptidase superfamily"/>
    <property type="match status" value="1"/>
</dbReference>
<keyword evidence="5 6" id="KW-0378">Hydrolase</keyword>
<feature type="domain" description="Peptidase M24" evidence="8">
    <location>
        <begin position="22"/>
        <end position="249"/>
    </location>
</feature>
<evidence type="ECO:0000313" key="9">
    <source>
        <dbReference type="EMBL" id="GEK82568.1"/>
    </source>
</evidence>
<feature type="binding site" evidence="6">
    <location>
        <position position="82"/>
    </location>
    <ligand>
        <name>substrate</name>
    </ligand>
</feature>
<evidence type="ECO:0000256" key="5">
    <source>
        <dbReference type="ARBA" id="ARBA00022801"/>
    </source>
</evidence>
<feature type="binding site" evidence="6">
    <location>
        <position position="243"/>
    </location>
    <ligand>
        <name>a divalent metal cation</name>
        <dbReference type="ChEBI" id="CHEBI:60240"/>
        <label>2</label>
        <note>catalytic</note>
    </ligand>
</feature>
<feature type="binding site" evidence="6">
    <location>
        <position position="110"/>
    </location>
    <ligand>
        <name>a divalent metal cation</name>
        <dbReference type="ChEBI" id="CHEBI:60240"/>
        <label>2</label>
        <note>catalytic</note>
    </ligand>
</feature>
<evidence type="ECO:0000313" key="10">
    <source>
        <dbReference type="EMBL" id="MBA8814867.1"/>
    </source>
</evidence>
<dbReference type="GO" id="GO:0006508">
    <property type="term" value="P:proteolysis"/>
    <property type="evidence" value="ECO:0007669"/>
    <property type="project" value="UniProtKB-KW"/>
</dbReference>
<dbReference type="EC" id="3.4.11.18" evidence="6 7"/>
<reference evidence="10 12" key="2">
    <citation type="submission" date="2020-07" db="EMBL/GenBank/DDBJ databases">
        <title>Sequencing the genomes of 1000 actinobacteria strains.</title>
        <authorList>
            <person name="Klenk H.-P."/>
        </authorList>
    </citation>
    <scope>NUCLEOTIDE SEQUENCE [LARGE SCALE GENOMIC DNA]</scope>
    <source>
        <strain evidence="10 12">DSM 10309</strain>
    </source>
</reference>
<dbReference type="SUPFAM" id="SSF55920">
    <property type="entry name" value="Creatinase/aminopeptidase"/>
    <property type="match status" value="1"/>
</dbReference>